<evidence type="ECO:0000259" key="2">
    <source>
        <dbReference type="SMART" id="SM00062"/>
    </source>
</evidence>
<feature type="domain" description="Solute-binding protein family 3/N-terminal" evidence="2">
    <location>
        <begin position="47"/>
        <end position="274"/>
    </location>
</feature>
<dbReference type="RefSeq" id="WP_022745148.1">
    <property type="nucleotide sequence ID" value="NC_022571.1"/>
</dbReference>
<dbReference type="AlphaFoldDB" id="U5MPD0"/>
<dbReference type="GeneID" id="55474153"/>
<dbReference type="PANTHER" id="PTHR35936:SF17">
    <property type="entry name" value="ARGININE-BINDING EXTRACELLULAR PROTEIN ARTP"/>
    <property type="match status" value="1"/>
</dbReference>
<dbReference type="KEGG" id="csb:CLSA_c16630"/>
<name>U5MPD0_CLOSA</name>
<dbReference type="eggNOG" id="COG0834">
    <property type="taxonomic scope" value="Bacteria"/>
</dbReference>
<keyword evidence="4" id="KW-1185">Reference proteome</keyword>
<sequence length="280" mass="30853">MKKKFTLIVIINLIGIIIGCGASAMGATIENQAIEKDKLQTITEKGVITVASGYGVPFFYIDSKTNQISGIDADIVNEIAKRLGIKKIEAKKVQFSELLDKLNTDDSIDIAASGIYITPEREKIVAFTQPLYKETEAVIVQKFSKINFMSDLKNAVVGVEKGTAFEYLAKRWKENNLIKDIVIFENSSELLNAINNGKVDAGISDSVVVNYLLLKNKNLSVRTLEEYTPEISGSIGIAVRKDEISLLNALNKTINDMRADGTLYAILVKNGLNKNNMIQN</sequence>
<reference evidence="3 4" key="1">
    <citation type="journal article" date="2013" name="Genome Announc.">
        <title>Complete Genome Sequence of the Solvent Producer Clostridium saccharobutylicum NCP262 (DSM 13864).</title>
        <authorList>
            <person name="Poehlein A."/>
            <person name="Hartwich K."/>
            <person name="Krabben P."/>
            <person name="Ehrenreich A."/>
            <person name="Liebl W."/>
            <person name="Durre P."/>
            <person name="Gottschalk G."/>
            <person name="Daniel R."/>
        </authorList>
    </citation>
    <scope>NUCLEOTIDE SEQUENCE [LARGE SCALE GENOMIC DNA]</scope>
    <source>
        <strain evidence="3">DSM 13864</strain>
    </source>
</reference>
<dbReference type="CDD" id="cd13530">
    <property type="entry name" value="PBP2_peptides_like"/>
    <property type="match status" value="1"/>
</dbReference>
<dbReference type="Gene3D" id="3.40.190.10">
    <property type="entry name" value="Periplasmic binding protein-like II"/>
    <property type="match status" value="2"/>
</dbReference>
<keyword evidence="1" id="KW-0732">Signal</keyword>
<evidence type="ECO:0000256" key="1">
    <source>
        <dbReference type="ARBA" id="ARBA00022729"/>
    </source>
</evidence>
<dbReference type="Proteomes" id="UP000017118">
    <property type="component" value="Chromosome"/>
</dbReference>
<accession>U5MPD0</accession>
<evidence type="ECO:0000313" key="3">
    <source>
        <dbReference type="EMBL" id="AGX42659.1"/>
    </source>
</evidence>
<dbReference type="OrthoDB" id="115856at2"/>
<proteinExistence type="predicted"/>
<dbReference type="EMBL" id="CP006721">
    <property type="protein sequence ID" value="AGX42659.1"/>
    <property type="molecule type" value="Genomic_DNA"/>
</dbReference>
<dbReference type="InterPro" id="IPR001638">
    <property type="entry name" value="Solute-binding_3/MltF_N"/>
</dbReference>
<dbReference type="Pfam" id="PF00497">
    <property type="entry name" value="SBP_bac_3"/>
    <property type="match status" value="1"/>
</dbReference>
<protein>
    <submittedName>
        <fullName evidence="3">Amino acid ABC transporter substrate-binding protein, PAAT family</fullName>
    </submittedName>
</protein>
<dbReference type="SMART" id="SM00062">
    <property type="entry name" value="PBPb"/>
    <property type="match status" value="1"/>
</dbReference>
<dbReference type="PATRIC" id="fig|1345695.10.peg.3784"/>
<dbReference type="PANTHER" id="PTHR35936">
    <property type="entry name" value="MEMBRANE-BOUND LYTIC MUREIN TRANSGLYCOSYLASE F"/>
    <property type="match status" value="1"/>
</dbReference>
<gene>
    <name evidence="3" type="ORF">CLSA_c16630</name>
</gene>
<evidence type="ECO:0000313" key="4">
    <source>
        <dbReference type="Proteomes" id="UP000017118"/>
    </source>
</evidence>
<organism evidence="3 4">
    <name type="scientific">Clostridium saccharobutylicum DSM 13864</name>
    <dbReference type="NCBI Taxonomy" id="1345695"/>
    <lineage>
        <taxon>Bacteria</taxon>
        <taxon>Bacillati</taxon>
        <taxon>Bacillota</taxon>
        <taxon>Clostridia</taxon>
        <taxon>Eubacteriales</taxon>
        <taxon>Clostridiaceae</taxon>
        <taxon>Clostridium</taxon>
    </lineage>
</organism>
<dbReference type="HOGENOM" id="CLU_019602_18_2_9"/>
<dbReference type="SUPFAM" id="SSF53850">
    <property type="entry name" value="Periplasmic binding protein-like II"/>
    <property type="match status" value="1"/>
</dbReference>
<dbReference type="PROSITE" id="PS51257">
    <property type="entry name" value="PROKAR_LIPOPROTEIN"/>
    <property type="match status" value="1"/>
</dbReference>